<evidence type="ECO:0008006" key="3">
    <source>
        <dbReference type="Google" id="ProtNLM"/>
    </source>
</evidence>
<dbReference type="RefSeq" id="WP_215240579.1">
    <property type="nucleotide sequence ID" value="NZ_CAJRAF010000002.1"/>
</dbReference>
<dbReference type="EMBL" id="CAJRAF010000002">
    <property type="protein sequence ID" value="CAG5008020.1"/>
    <property type="molecule type" value="Genomic_DNA"/>
</dbReference>
<comment type="caution">
    <text evidence="1">The sequence shown here is derived from an EMBL/GenBank/DDBJ whole genome shotgun (WGS) entry which is preliminary data.</text>
</comment>
<evidence type="ECO:0000313" key="2">
    <source>
        <dbReference type="Proteomes" id="UP000680038"/>
    </source>
</evidence>
<dbReference type="SUPFAM" id="SSF53756">
    <property type="entry name" value="UDP-Glycosyltransferase/glycogen phosphorylase"/>
    <property type="match status" value="1"/>
</dbReference>
<proteinExistence type="predicted"/>
<organism evidence="1 2">
    <name type="scientific">Dyadobacter helix</name>
    <dbReference type="NCBI Taxonomy" id="2822344"/>
    <lineage>
        <taxon>Bacteria</taxon>
        <taxon>Pseudomonadati</taxon>
        <taxon>Bacteroidota</taxon>
        <taxon>Cytophagia</taxon>
        <taxon>Cytophagales</taxon>
        <taxon>Spirosomataceae</taxon>
        <taxon>Dyadobacter</taxon>
    </lineage>
</organism>
<keyword evidence="2" id="KW-1185">Reference proteome</keyword>
<protein>
    <recommendedName>
        <fullName evidence="3">Glycosyltransferase</fullName>
    </recommendedName>
</protein>
<evidence type="ECO:0000313" key="1">
    <source>
        <dbReference type="EMBL" id="CAG5008020.1"/>
    </source>
</evidence>
<sequence>MNKKVLYLSFNDGTDMRVNKELKSLYQHAFVDFVGINQAEDTGFIHHSEKITLHMVVGKKTSALAVSTYFLKCIGLLIFHRYHSVHIINEPQLIILWPFLFLQKNVVLDIFDSIFLKRNKPGNQWKLIKKIVYAPADVIIVTDENRKTMLPDFARNHALILPNYPYSFNKVKKENNKSSALTIIYYGWLGLHRGTSIAQAMLDSGVEVNIIVAGWVGDTPSELLLKSPRITWHGVIPQQQALELASQADYILCVYAPVNKNNINASPNKIYDAIQVQVPVIINQEVAVSTFVKEQKIGYVLPSYEISDWQTVMSDLVRLRNSFSFHQDLINKFTWESVEPELMKAHKL</sequence>
<gene>
    <name evidence="1" type="ORF">DYBT9275_04177</name>
</gene>
<accession>A0A916JFC0</accession>
<dbReference type="Proteomes" id="UP000680038">
    <property type="component" value="Unassembled WGS sequence"/>
</dbReference>
<dbReference type="Gene3D" id="3.40.50.2000">
    <property type="entry name" value="Glycogen Phosphorylase B"/>
    <property type="match status" value="1"/>
</dbReference>
<name>A0A916JFC0_9BACT</name>
<reference evidence="1" key="1">
    <citation type="submission" date="2021-04" db="EMBL/GenBank/DDBJ databases">
        <authorList>
            <person name="Rodrigo-Torres L."/>
            <person name="Arahal R. D."/>
            <person name="Lucena T."/>
        </authorList>
    </citation>
    <scope>NUCLEOTIDE SEQUENCE</scope>
    <source>
        <strain evidence="1">CECT 9275</strain>
    </source>
</reference>
<dbReference type="AlphaFoldDB" id="A0A916JFC0"/>